<dbReference type="Proteomes" id="UP000050277">
    <property type="component" value="Unassembled WGS sequence"/>
</dbReference>
<feature type="transmembrane region" description="Helical" evidence="1">
    <location>
        <begin position="168"/>
        <end position="198"/>
    </location>
</feature>
<dbReference type="OrthoDB" id="5240834at2"/>
<feature type="transmembrane region" description="Helical" evidence="1">
    <location>
        <begin position="15"/>
        <end position="37"/>
    </location>
</feature>
<evidence type="ECO:0000313" key="3">
    <source>
        <dbReference type="Proteomes" id="UP000050277"/>
    </source>
</evidence>
<name>A0A0P6YBN6_9CHLR</name>
<dbReference type="RefSeq" id="WP_054533297.1">
    <property type="nucleotide sequence ID" value="NZ_LGKP01000010.1"/>
</dbReference>
<dbReference type="AlphaFoldDB" id="A0A0P6YBN6"/>
<keyword evidence="1" id="KW-0812">Transmembrane</keyword>
<dbReference type="InterPro" id="IPR018650">
    <property type="entry name" value="STSV1_Orf64"/>
</dbReference>
<sequence length="478" mass="53529">MQRFFATIDKYAKTLLATMIVGYVAVFATLSCLKLAWFRQGFDMAGNEQTIWNTLHGRPFQISVFAMMRYDFDDGPVLLQLPLALLYGIYQSPYTLLVLQSIALGIAAWPLYLIIRDLLPKPWHALVVAAIYLLHPTTQHINMYEFQLRSFMIPFALAALLYLRRERLGWYCLFLFLMMCTKTEAGFTLIAFGLYAAWQRKPWKFIAFPLVLGPAWVAVALGVIVPAFSEGDFIADIYSYGRLGKTVGDVITTMLTNPALAFSVMTEPPKLKYLWQLFGLGGFLALLSPTLLLALPVLALNLISPNAVQFSLNYQYGSLVYPFLIVASVEGLLNLTRWTIRNQQWRERVIHGAVLGLLVIGIIGNLTLNNVVKTALGNRENPTRAADARAILAQVPDDAAVAASTFLAPHLAQRQEIYFFPGNKSYPAEYIERAEYLVVDRRPPGNSSVTRAALDKYLNDPAWVIVAEAGDFALLKQQ</sequence>
<accession>A0A0P6YBN6</accession>
<reference evidence="2 3" key="1">
    <citation type="submission" date="2015-07" db="EMBL/GenBank/DDBJ databases">
        <title>Whole genome sequence of Herpetosiphon geysericola DSM 7119.</title>
        <authorList>
            <person name="Hemp J."/>
            <person name="Ward L.M."/>
            <person name="Pace L.A."/>
            <person name="Fischer W.W."/>
        </authorList>
    </citation>
    <scope>NUCLEOTIDE SEQUENCE [LARGE SCALE GENOMIC DNA]</scope>
    <source>
        <strain evidence="2 3">DSM 7119</strain>
    </source>
</reference>
<feature type="transmembrane region" description="Helical" evidence="1">
    <location>
        <begin position="319"/>
        <end position="337"/>
    </location>
</feature>
<dbReference type="PROSITE" id="PS51257">
    <property type="entry name" value="PROKAR_LIPOPROTEIN"/>
    <property type="match status" value="1"/>
</dbReference>
<feature type="transmembrane region" description="Helical" evidence="1">
    <location>
        <begin position="94"/>
        <end position="112"/>
    </location>
</feature>
<dbReference type="STRING" id="70996.SE18_04855"/>
<dbReference type="Pfam" id="PF09852">
    <property type="entry name" value="DUF2079"/>
    <property type="match status" value="1"/>
</dbReference>
<evidence type="ECO:0000256" key="1">
    <source>
        <dbReference type="SAM" id="Phobius"/>
    </source>
</evidence>
<feature type="transmembrane region" description="Helical" evidence="1">
    <location>
        <begin position="205"/>
        <end position="227"/>
    </location>
</feature>
<comment type="caution">
    <text evidence="2">The sequence shown here is derived from an EMBL/GenBank/DDBJ whole genome shotgun (WGS) entry which is preliminary data.</text>
</comment>
<proteinExistence type="predicted"/>
<feature type="transmembrane region" description="Helical" evidence="1">
    <location>
        <begin position="349"/>
        <end position="368"/>
    </location>
</feature>
<feature type="transmembrane region" description="Helical" evidence="1">
    <location>
        <begin position="146"/>
        <end position="162"/>
    </location>
</feature>
<feature type="transmembrane region" description="Helical" evidence="1">
    <location>
        <begin position="277"/>
        <end position="299"/>
    </location>
</feature>
<protein>
    <recommendedName>
        <fullName evidence="4">DUF2079 domain-containing protein</fullName>
    </recommendedName>
</protein>
<gene>
    <name evidence="2" type="ORF">SE18_04855</name>
</gene>
<evidence type="ECO:0000313" key="2">
    <source>
        <dbReference type="EMBL" id="KPL90710.1"/>
    </source>
</evidence>
<keyword evidence="1" id="KW-0472">Membrane</keyword>
<keyword evidence="3" id="KW-1185">Reference proteome</keyword>
<evidence type="ECO:0008006" key="4">
    <source>
        <dbReference type="Google" id="ProtNLM"/>
    </source>
</evidence>
<organism evidence="2 3">
    <name type="scientific">Herpetosiphon geysericola</name>
    <dbReference type="NCBI Taxonomy" id="70996"/>
    <lineage>
        <taxon>Bacteria</taxon>
        <taxon>Bacillati</taxon>
        <taxon>Chloroflexota</taxon>
        <taxon>Chloroflexia</taxon>
        <taxon>Herpetosiphonales</taxon>
        <taxon>Herpetosiphonaceae</taxon>
        <taxon>Herpetosiphon</taxon>
    </lineage>
</organism>
<dbReference type="EMBL" id="LGKP01000010">
    <property type="protein sequence ID" value="KPL90710.1"/>
    <property type="molecule type" value="Genomic_DNA"/>
</dbReference>
<keyword evidence="1" id="KW-1133">Transmembrane helix</keyword>